<sequence>MSDAVRLVEIRDVPLDPAEILALVEDPAAGGISMFVGTVRDNDQDKNVTGLQYSAHPTAADKMREICERIAATHDVIKVAAVHRVGDLDIGGLAVVVAVSTGHRGEAFAACKELIDTIKAETPIWKHQLFTDGSTEWVGTP</sequence>
<dbReference type="InterPro" id="IPR036563">
    <property type="entry name" value="MoaE_sf"/>
</dbReference>
<dbReference type="Pfam" id="PF02391">
    <property type="entry name" value="MoaE"/>
    <property type="match status" value="1"/>
</dbReference>
<evidence type="ECO:0000313" key="2">
    <source>
        <dbReference type="Proteomes" id="UP001500957"/>
    </source>
</evidence>
<dbReference type="Gene3D" id="3.90.1170.40">
    <property type="entry name" value="Molybdopterin biosynthesis MoaE subunit"/>
    <property type="match status" value="1"/>
</dbReference>
<keyword evidence="2" id="KW-1185">Reference proteome</keyword>
<name>A0ABN1H312_9ACTN</name>
<reference evidence="1 2" key="1">
    <citation type="journal article" date="2019" name="Int. J. Syst. Evol. Microbiol.">
        <title>The Global Catalogue of Microorganisms (GCM) 10K type strain sequencing project: providing services to taxonomists for standard genome sequencing and annotation.</title>
        <authorList>
            <consortium name="The Broad Institute Genomics Platform"/>
            <consortium name="The Broad Institute Genome Sequencing Center for Infectious Disease"/>
            <person name="Wu L."/>
            <person name="Ma J."/>
        </authorList>
    </citation>
    <scope>NUCLEOTIDE SEQUENCE [LARGE SCALE GENOMIC DNA]</scope>
    <source>
        <strain evidence="1 2">JCM 10671</strain>
    </source>
</reference>
<dbReference type="Proteomes" id="UP001500957">
    <property type="component" value="Unassembled WGS sequence"/>
</dbReference>
<dbReference type="InterPro" id="IPR003448">
    <property type="entry name" value="Mopterin_biosynth_MoaE"/>
</dbReference>
<dbReference type="EMBL" id="BAAAHE010000030">
    <property type="protein sequence ID" value="GAA0627720.1"/>
    <property type="molecule type" value="Genomic_DNA"/>
</dbReference>
<dbReference type="PANTHER" id="PTHR23404">
    <property type="entry name" value="MOLYBDOPTERIN SYNTHASE RELATED"/>
    <property type="match status" value="1"/>
</dbReference>
<accession>A0ABN1H312</accession>
<dbReference type="SUPFAM" id="SSF54690">
    <property type="entry name" value="Molybdopterin synthase subunit MoaE"/>
    <property type="match status" value="1"/>
</dbReference>
<evidence type="ECO:0000313" key="1">
    <source>
        <dbReference type="EMBL" id="GAA0627720.1"/>
    </source>
</evidence>
<protein>
    <submittedName>
        <fullName evidence="1">Molybdenum cofactor biosynthesis protein MoaE</fullName>
    </submittedName>
</protein>
<proteinExistence type="predicted"/>
<dbReference type="CDD" id="cd00756">
    <property type="entry name" value="MoaE"/>
    <property type="match status" value="1"/>
</dbReference>
<organism evidence="1 2">
    <name type="scientific">Sporichthya brevicatena</name>
    <dbReference type="NCBI Taxonomy" id="171442"/>
    <lineage>
        <taxon>Bacteria</taxon>
        <taxon>Bacillati</taxon>
        <taxon>Actinomycetota</taxon>
        <taxon>Actinomycetes</taxon>
        <taxon>Sporichthyales</taxon>
        <taxon>Sporichthyaceae</taxon>
        <taxon>Sporichthya</taxon>
    </lineage>
</organism>
<comment type="caution">
    <text evidence="1">The sequence shown here is derived from an EMBL/GenBank/DDBJ whole genome shotgun (WGS) entry which is preliminary data.</text>
</comment>
<dbReference type="RefSeq" id="WP_019875744.1">
    <property type="nucleotide sequence ID" value="NZ_BAAAHE010000030.1"/>
</dbReference>
<gene>
    <name evidence="1" type="ORF">GCM10009547_34110</name>
</gene>